<protein>
    <submittedName>
        <fullName evidence="3">Bifunctional (P)ppGpp synthetase/guanosine-3',5'-bis(Diphosphate) 3'-pyrophosphohydrolase</fullName>
    </submittedName>
</protein>
<dbReference type="PANTHER" id="PTHR43061:SF1">
    <property type="entry name" value="GTP DIPHOSPHOKINASE RSH1, CHLOROPLASTIC-RELATED"/>
    <property type="match status" value="1"/>
</dbReference>
<evidence type="ECO:0000259" key="2">
    <source>
        <dbReference type="PROSITE" id="PS51880"/>
    </source>
</evidence>
<dbReference type="InterPro" id="IPR002912">
    <property type="entry name" value="ACT_dom"/>
</dbReference>
<dbReference type="Gene3D" id="3.30.70.260">
    <property type="match status" value="1"/>
</dbReference>
<feature type="coiled-coil region" evidence="1">
    <location>
        <begin position="166"/>
        <end position="193"/>
    </location>
</feature>
<sequence>VDSLKVDLLSDKIYVFTPNSDIIELPKGSCVVDFAYAIHSEVVNKMIGATINDKIVPFDYVLSTGEICDVRTNKNSSGPSRDWLNIATSSQTKSKIKSFFKKAAREENLIKGEVLLKDEIKANGFDVDDLLKDESLENVLKKYRFNNIDELYRTIGYGALTANQVFMRLTEKIRKEKQTQEKLEKLINSDKENIKKIVTETGVYVKGVDNILVRLSKCCKPIPGDEIVGFITKGRGVTVHRIECPNVKNEDENRLLDVEWVDSINKRDYPISLQIYAFDKEMILNTVLLKLNESKLVITKLNSESKADKTCVINVSLLVKNVEECDFIIRKLRQVSDIYNVERVVQ</sequence>
<dbReference type="PANTHER" id="PTHR43061">
    <property type="entry name" value="GTP DIPHOSPHOKINASE RSH1, CHLOROPLASTIC-RELATED"/>
    <property type="match status" value="1"/>
</dbReference>
<dbReference type="CDD" id="cd01668">
    <property type="entry name" value="TGS_RSH"/>
    <property type="match status" value="1"/>
</dbReference>
<feature type="domain" description="TGS" evidence="2">
    <location>
        <begin position="11"/>
        <end position="72"/>
    </location>
</feature>
<dbReference type="EMBL" id="JACBYF010000004">
    <property type="protein sequence ID" value="NYS47138.1"/>
    <property type="molecule type" value="Genomic_DNA"/>
</dbReference>
<comment type="caution">
    <text evidence="3">The sequence shown here is derived from an EMBL/GenBank/DDBJ whole genome shotgun (WGS) entry which is preliminary data.</text>
</comment>
<dbReference type="InterPro" id="IPR045600">
    <property type="entry name" value="RelA/SpoT_AH_RIS"/>
</dbReference>
<dbReference type="SUPFAM" id="SSF81271">
    <property type="entry name" value="TGS-like"/>
    <property type="match status" value="1"/>
</dbReference>
<evidence type="ECO:0000256" key="1">
    <source>
        <dbReference type="SAM" id="Coils"/>
    </source>
</evidence>
<reference evidence="3 4" key="1">
    <citation type="submission" date="2020-07" db="EMBL/GenBank/DDBJ databases">
        <title>MOT database genomes.</title>
        <authorList>
            <person name="Joseph S."/>
            <person name="Aduse-Opoku J."/>
            <person name="Hashim A."/>
            <person name="Wade W."/>
            <person name="Curtis M."/>
        </authorList>
    </citation>
    <scope>NUCLEOTIDE SEQUENCE [LARGE SCALE GENOMIC DNA]</scope>
    <source>
        <strain evidence="3 4">CIP 106318</strain>
    </source>
</reference>
<keyword evidence="4" id="KW-1185">Reference proteome</keyword>
<organism evidence="3 4">
    <name type="scientific">Gemelliphila palaticanis</name>
    <dbReference type="NCBI Taxonomy" id="81950"/>
    <lineage>
        <taxon>Bacteria</taxon>
        <taxon>Bacillati</taxon>
        <taxon>Bacillota</taxon>
        <taxon>Bacilli</taxon>
        <taxon>Bacillales</taxon>
        <taxon>Gemellaceae</taxon>
        <taxon>Gemelliphila</taxon>
    </lineage>
</organism>
<dbReference type="PROSITE" id="PS51880">
    <property type="entry name" value="TGS"/>
    <property type="match status" value="1"/>
</dbReference>
<dbReference type="Pfam" id="PF19296">
    <property type="entry name" value="RelA_AH_RIS"/>
    <property type="match status" value="1"/>
</dbReference>
<dbReference type="InterPro" id="IPR004095">
    <property type="entry name" value="TGS"/>
</dbReference>
<name>A0ABX2SY29_9BACL</name>
<dbReference type="Gene3D" id="3.10.20.30">
    <property type="match status" value="1"/>
</dbReference>
<feature type="non-terminal residue" evidence="3">
    <location>
        <position position="1"/>
    </location>
</feature>
<dbReference type="Pfam" id="PF02824">
    <property type="entry name" value="TGS"/>
    <property type="match status" value="1"/>
</dbReference>
<keyword evidence="1" id="KW-0175">Coiled coil</keyword>
<dbReference type="RefSeq" id="WP_179940698.1">
    <property type="nucleotide sequence ID" value="NZ_JACBYF010000004.1"/>
</dbReference>
<dbReference type="InterPro" id="IPR033655">
    <property type="entry name" value="TGS_RelA/SpoT"/>
</dbReference>
<gene>
    <name evidence="3" type="ORF">HZY85_02875</name>
</gene>
<dbReference type="Pfam" id="PF13291">
    <property type="entry name" value="ACT_4"/>
    <property type="match status" value="1"/>
</dbReference>
<dbReference type="InterPro" id="IPR012676">
    <property type="entry name" value="TGS-like"/>
</dbReference>
<accession>A0ABX2SY29</accession>
<dbReference type="Proteomes" id="UP000531840">
    <property type="component" value="Unassembled WGS sequence"/>
</dbReference>
<evidence type="ECO:0000313" key="3">
    <source>
        <dbReference type="EMBL" id="NYS47138.1"/>
    </source>
</evidence>
<evidence type="ECO:0000313" key="4">
    <source>
        <dbReference type="Proteomes" id="UP000531840"/>
    </source>
</evidence>
<proteinExistence type="predicted"/>
<dbReference type="InterPro" id="IPR012675">
    <property type="entry name" value="Beta-grasp_dom_sf"/>
</dbReference>